<dbReference type="EMBL" id="AWFF01000043">
    <property type="protein sequence ID" value="KCZ54086.1"/>
    <property type="molecule type" value="Genomic_DNA"/>
</dbReference>
<dbReference type="SUPFAM" id="SSF56925">
    <property type="entry name" value="OMPA-like"/>
    <property type="match status" value="1"/>
</dbReference>
<gene>
    <name evidence="4" type="ORF">HY29_03165</name>
</gene>
<dbReference type="PATRIC" id="fig|1280946.3.peg.2258"/>
<feature type="chain" id="PRO_5001614204" description="Outer membrane protein beta-barrel domain-containing protein" evidence="2">
    <location>
        <begin position="20"/>
        <end position="189"/>
    </location>
</feature>
<feature type="domain" description="Outer membrane protein beta-barrel" evidence="3">
    <location>
        <begin position="7"/>
        <end position="189"/>
    </location>
</feature>
<reference evidence="4 5" key="1">
    <citation type="journal article" date="2014" name="Antonie Van Leeuwenhoek">
        <title>Hyphomonas beringensis sp. nov. and Hyphomonas chukchiensis sp. nov., isolated from surface seawater of the Bering Sea and Chukchi Sea.</title>
        <authorList>
            <person name="Li C."/>
            <person name="Lai Q."/>
            <person name="Li G."/>
            <person name="Dong C."/>
            <person name="Wang J."/>
            <person name="Liao Y."/>
            <person name="Shao Z."/>
        </authorList>
    </citation>
    <scope>NUCLEOTIDE SEQUENCE [LARGE SCALE GENOMIC DNA]</scope>
    <source>
        <strain evidence="4 5">25B14_1</strain>
    </source>
</reference>
<proteinExistence type="predicted"/>
<sequence length="189" mass="20169">MKYVCLVAAGALVAPVSLAQSTDGKGWYGGVGYEYLVVDNDAIDDRELDALSITGGLNLNERFGAEITAAAGVGDDSVDYGNYAAKTSLNQRIDVMGVAHVPIAERLNLTGKLGLSNYEFKTRGSVQLAPDMPAQGFRNIDNGYALAGEVGAEYSLTEDLTIDAGYTYYDGIDTDTQFDTLKVGIKKKF</sequence>
<dbReference type="InterPro" id="IPR027385">
    <property type="entry name" value="Beta-barrel_OMP"/>
</dbReference>
<protein>
    <recommendedName>
        <fullName evidence="3">Outer membrane protein beta-barrel domain-containing protein</fullName>
    </recommendedName>
</protein>
<keyword evidence="1 2" id="KW-0732">Signal</keyword>
<comment type="caution">
    <text evidence="4">The sequence shown here is derived from an EMBL/GenBank/DDBJ whole genome shotgun (WGS) entry which is preliminary data.</text>
</comment>
<evidence type="ECO:0000313" key="4">
    <source>
        <dbReference type="EMBL" id="KCZ54086.1"/>
    </source>
</evidence>
<evidence type="ECO:0000256" key="1">
    <source>
        <dbReference type="ARBA" id="ARBA00022729"/>
    </source>
</evidence>
<evidence type="ECO:0000259" key="3">
    <source>
        <dbReference type="Pfam" id="PF13505"/>
    </source>
</evidence>
<evidence type="ECO:0000313" key="5">
    <source>
        <dbReference type="Proteomes" id="UP000027037"/>
    </source>
</evidence>
<dbReference type="Gene3D" id="2.40.160.20">
    <property type="match status" value="1"/>
</dbReference>
<feature type="signal peptide" evidence="2">
    <location>
        <begin position="1"/>
        <end position="19"/>
    </location>
</feature>
<evidence type="ECO:0000256" key="2">
    <source>
        <dbReference type="SAM" id="SignalP"/>
    </source>
</evidence>
<dbReference type="OrthoDB" id="7620169at2"/>
<dbReference type="InterPro" id="IPR011250">
    <property type="entry name" value="OMP/PagP_B-barrel"/>
</dbReference>
<accession>A0A062U1A5</accession>
<dbReference type="Pfam" id="PF13505">
    <property type="entry name" value="OMP_b-brl"/>
    <property type="match status" value="1"/>
</dbReference>
<organism evidence="4 5">
    <name type="scientific">Hyphomonas beringensis</name>
    <dbReference type="NCBI Taxonomy" id="1280946"/>
    <lineage>
        <taxon>Bacteria</taxon>
        <taxon>Pseudomonadati</taxon>
        <taxon>Pseudomonadota</taxon>
        <taxon>Alphaproteobacteria</taxon>
        <taxon>Hyphomonadales</taxon>
        <taxon>Hyphomonadaceae</taxon>
        <taxon>Hyphomonas</taxon>
    </lineage>
</organism>
<dbReference type="RefSeq" id="WP_034796822.1">
    <property type="nucleotide sequence ID" value="NZ_AWFF01000043.1"/>
</dbReference>
<dbReference type="Proteomes" id="UP000027037">
    <property type="component" value="Unassembled WGS sequence"/>
</dbReference>
<dbReference type="AlphaFoldDB" id="A0A062U1A5"/>
<keyword evidence="5" id="KW-1185">Reference proteome</keyword>
<name>A0A062U1A5_9PROT</name>
<dbReference type="STRING" id="1280946.HY29_03165"/>